<dbReference type="EMBL" id="VTPC01006851">
    <property type="protein sequence ID" value="KAF2894586.1"/>
    <property type="molecule type" value="Genomic_DNA"/>
</dbReference>
<dbReference type="AlphaFoldDB" id="A0A8K0GD40"/>
<feature type="region of interest" description="Disordered" evidence="1">
    <location>
        <begin position="1"/>
        <end position="34"/>
    </location>
</feature>
<feature type="non-terminal residue" evidence="2">
    <location>
        <position position="1"/>
    </location>
</feature>
<gene>
    <name evidence="2" type="ORF">ILUMI_11586</name>
</gene>
<evidence type="ECO:0000313" key="2">
    <source>
        <dbReference type="EMBL" id="KAF2894586.1"/>
    </source>
</evidence>
<dbReference type="Proteomes" id="UP000801492">
    <property type="component" value="Unassembled WGS sequence"/>
</dbReference>
<reference evidence="2" key="1">
    <citation type="submission" date="2019-08" db="EMBL/GenBank/DDBJ databases">
        <title>The genome of the North American firefly Photinus pyralis.</title>
        <authorList>
            <consortium name="Photinus pyralis genome working group"/>
            <person name="Fallon T.R."/>
            <person name="Sander Lower S.E."/>
            <person name="Weng J.-K."/>
        </authorList>
    </citation>
    <scope>NUCLEOTIDE SEQUENCE</scope>
    <source>
        <strain evidence="2">TRF0915ILg1</strain>
        <tissue evidence="2">Whole body</tissue>
    </source>
</reference>
<comment type="caution">
    <text evidence="2">The sequence shown here is derived from an EMBL/GenBank/DDBJ whole genome shotgun (WGS) entry which is preliminary data.</text>
</comment>
<proteinExistence type="predicted"/>
<organism evidence="2 3">
    <name type="scientific">Ignelater luminosus</name>
    <name type="common">Cucubano</name>
    <name type="synonym">Pyrophorus luminosus</name>
    <dbReference type="NCBI Taxonomy" id="2038154"/>
    <lineage>
        <taxon>Eukaryota</taxon>
        <taxon>Metazoa</taxon>
        <taxon>Ecdysozoa</taxon>
        <taxon>Arthropoda</taxon>
        <taxon>Hexapoda</taxon>
        <taxon>Insecta</taxon>
        <taxon>Pterygota</taxon>
        <taxon>Neoptera</taxon>
        <taxon>Endopterygota</taxon>
        <taxon>Coleoptera</taxon>
        <taxon>Polyphaga</taxon>
        <taxon>Elateriformia</taxon>
        <taxon>Elateroidea</taxon>
        <taxon>Elateridae</taxon>
        <taxon>Agrypninae</taxon>
        <taxon>Pyrophorini</taxon>
        <taxon>Ignelater</taxon>
    </lineage>
</organism>
<evidence type="ECO:0000256" key="1">
    <source>
        <dbReference type="SAM" id="MobiDB-lite"/>
    </source>
</evidence>
<protein>
    <submittedName>
        <fullName evidence="2">Uncharacterized protein</fullName>
    </submittedName>
</protein>
<evidence type="ECO:0000313" key="3">
    <source>
        <dbReference type="Proteomes" id="UP000801492"/>
    </source>
</evidence>
<accession>A0A8K0GD40</accession>
<sequence>MTSTGDENCCGAGGKHVVPRNASNRGKYTPVSSFDTEDVNTGNIVSGSWRSENVPASGLAELNIQTFKTI</sequence>
<name>A0A8K0GD40_IGNLU</name>
<keyword evidence="3" id="KW-1185">Reference proteome</keyword>
<feature type="compositionally biased region" description="Polar residues" evidence="1">
    <location>
        <begin position="21"/>
        <end position="34"/>
    </location>
</feature>